<protein>
    <recommendedName>
        <fullName evidence="5">DNA 3'-5' helicase II</fullName>
    </recommendedName>
</protein>
<dbReference type="InterPro" id="IPR014017">
    <property type="entry name" value="DNA_helicase_UvrD-like_C"/>
</dbReference>
<dbReference type="GO" id="GO:0000725">
    <property type="term" value="P:recombinational repair"/>
    <property type="evidence" value="ECO:0007669"/>
    <property type="project" value="TreeGrafter"/>
</dbReference>
<dbReference type="GO" id="GO:0005524">
    <property type="term" value="F:ATP binding"/>
    <property type="evidence" value="ECO:0007669"/>
    <property type="project" value="UniProtKB-KW"/>
</dbReference>
<evidence type="ECO:0000256" key="5">
    <source>
        <dbReference type="ARBA" id="ARBA00034923"/>
    </source>
</evidence>
<dbReference type="InterPro" id="IPR027417">
    <property type="entry name" value="P-loop_NTPase"/>
</dbReference>
<keyword evidence="4" id="KW-0067">ATP-binding</keyword>
<dbReference type="AlphaFoldDB" id="A0A3M6GQS7"/>
<dbReference type="Proteomes" id="UP000278587">
    <property type="component" value="Unassembled WGS sequence"/>
</dbReference>
<evidence type="ECO:0000256" key="2">
    <source>
        <dbReference type="ARBA" id="ARBA00022801"/>
    </source>
</evidence>
<evidence type="ECO:0000313" key="8">
    <source>
        <dbReference type="Proteomes" id="UP000278587"/>
    </source>
</evidence>
<gene>
    <name evidence="7" type="ORF">ALQ84_04053</name>
</gene>
<evidence type="ECO:0000313" key="7">
    <source>
        <dbReference type="EMBL" id="RMM07626.1"/>
    </source>
</evidence>
<dbReference type="GO" id="GO:0005829">
    <property type="term" value="C:cytosol"/>
    <property type="evidence" value="ECO:0007669"/>
    <property type="project" value="TreeGrafter"/>
</dbReference>
<dbReference type="Gene3D" id="3.40.50.300">
    <property type="entry name" value="P-loop containing nucleotide triphosphate hydrolases"/>
    <property type="match status" value="1"/>
</dbReference>
<sequence length="201" mass="23003">MWVLCLPIFFEPQPSQKARPLVFIIDAAHPDMKNVLNPVQLWKRDDDRLLEMVERHYSQGHEIMVLTRSRSTKGALPTTLSGILNRAKRDKKPDNIRLMTYHGSKGLEADVVFLVGDCEQLMLSDYCNQAYVQADLSMNGEALAYDDAQGDEVMRLAYVAITRAKLYCYWFMEENAAGGNGLPKASERVDTSRMFFEDFRQ</sequence>
<name>A0A3M6GQS7_9PSED</name>
<evidence type="ECO:0000256" key="1">
    <source>
        <dbReference type="ARBA" id="ARBA00022741"/>
    </source>
</evidence>
<organism evidence="7 8">
    <name type="scientific">Pseudomonas caricapapayae</name>
    <dbReference type="NCBI Taxonomy" id="46678"/>
    <lineage>
        <taxon>Bacteria</taxon>
        <taxon>Pseudomonadati</taxon>
        <taxon>Pseudomonadota</taxon>
        <taxon>Gammaproteobacteria</taxon>
        <taxon>Pseudomonadales</taxon>
        <taxon>Pseudomonadaceae</taxon>
        <taxon>Pseudomonas</taxon>
    </lineage>
</organism>
<dbReference type="GO" id="GO:0003677">
    <property type="term" value="F:DNA binding"/>
    <property type="evidence" value="ECO:0007669"/>
    <property type="project" value="InterPro"/>
</dbReference>
<evidence type="ECO:0000256" key="3">
    <source>
        <dbReference type="ARBA" id="ARBA00022806"/>
    </source>
</evidence>
<keyword evidence="1" id="KW-0547">Nucleotide-binding</keyword>
<dbReference type="Pfam" id="PF13361">
    <property type="entry name" value="UvrD_C"/>
    <property type="match status" value="1"/>
</dbReference>
<keyword evidence="2" id="KW-0378">Hydrolase</keyword>
<dbReference type="InterPro" id="IPR000212">
    <property type="entry name" value="DNA_helicase_UvrD/REP"/>
</dbReference>
<reference evidence="7 8" key="1">
    <citation type="submission" date="2018-08" db="EMBL/GenBank/DDBJ databases">
        <title>Recombination of ecologically and evolutionarily significant loci maintains genetic cohesion in the Pseudomonas syringae species complex.</title>
        <authorList>
            <person name="Dillon M."/>
            <person name="Thakur S."/>
            <person name="Almeida R.N.D."/>
            <person name="Weir B.S."/>
            <person name="Guttman D.S."/>
        </authorList>
    </citation>
    <scope>NUCLEOTIDE SEQUENCE [LARGE SCALE GENOMIC DNA]</scope>
    <source>
        <strain evidence="7 8">ICMP 4086</strain>
    </source>
</reference>
<proteinExistence type="predicted"/>
<dbReference type="PANTHER" id="PTHR11070">
    <property type="entry name" value="UVRD / RECB / PCRA DNA HELICASE FAMILY MEMBER"/>
    <property type="match status" value="1"/>
</dbReference>
<dbReference type="EMBL" id="RBOC01000135">
    <property type="protein sequence ID" value="RMM07626.1"/>
    <property type="molecule type" value="Genomic_DNA"/>
</dbReference>
<evidence type="ECO:0000256" key="4">
    <source>
        <dbReference type="ARBA" id="ARBA00022840"/>
    </source>
</evidence>
<dbReference type="SUPFAM" id="SSF52540">
    <property type="entry name" value="P-loop containing nucleoside triphosphate hydrolases"/>
    <property type="match status" value="1"/>
</dbReference>
<dbReference type="GO" id="GO:0033202">
    <property type="term" value="C:DNA helicase complex"/>
    <property type="evidence" value="ECO:0007669"/>
    <property type="project" value="TreeGrafter"/>
</dbReference>
<keyword evidence="3 7" id="KW-0347">Helicase</keyword>
<evidence type="ECO:0000259" key="6">
    <source>
        <dbReference type="Pfam" id="PF13361"/>
    </source>
</evidence>
<dbReference type="PANTHER" id="PTHR11070:SF2">
    <property type="entry name" value="ATP-DEPENDENT DNA HELICASE SRS2"/>
    <property type="match status" value="1"/>
</dbReference>
<dbReference type="GO" id="GO:0043138">
    <property type="term" value="F:3'-5' DNA helicase activity"/>
    <property type="evidence" value="ECO:0007669"/>
    <property type="project" value="TreeGrafter"/>
</dbReference>
<dbReference type="GO" id="GO:0016787">
    <property type="term" value="F:hydrolase activity"/>
    <property type="evidence" value="ECO:0007669"/>
    <property type="project" value="UniProtKB-KW"/>
</dbReference>
<comment type="caution">
    <text evidence="7">The sequence shown here is derived from an EMBL/GenBank/DDBJ whole genome shotgun (WGS) entry which is preliminary data.</text>
</comment>
<accession>A0A3M6GQS7</accession>
<feature type="domain" description="UvrD-like helicase C-terminal" evidence="6">
    <location>
        <begin position="48"/>
        <end position="166"/>
    </location>
</feature>